<dbReference type="Proteomes" id="UP001595548">
    <property type="component" value="Unassembled WGS sequence"/>
</dbReference>
<dbReference type="EMBL" id="JBHRTL010000001">
    <property type="protein sequence ID" value="MFC3153881.1"/>
    <property type="molecule type" value="Genomic_DNA"/>
</dbReference>
<gene>
    <name evidence="1" type="ORF">ACFOEB_01575</name>
</gene>
<evidence type="ECO:0000313" key="2">
    <source>
        <dbReference type="Proteomes" id="UP001595548"/>
    </source>
</evidence>
<evidence type="ECO:0000313" key="1">
    <source>
        <dbReference type="EMBL" id="MFC3153881.1"/>
    </source>
</evidence>
<dbReference type="SUPFAM" id="SSF53474">
    <property type="entry name" value="alpha/beta-Hydrolases"/>
    <property type="match status" value="1"/>
</dbReference>
<dbReference type="Pfam" id="PF13665">
    <property type="entry name" value="Tox-PAAR-like"/>
    <property type="match status" value="1"/>
</dbReference>
<dbReference type="RefSeq" id="WP_382413905.1">
    <property type="nucleotide sequence ID" value="NZ_AP031500.1"/>
</dbReference>
<sequence>MTNNLTARKDGQWLVISMLPDVCKTPIGGTDVPVPYPIIAKCGDAAQEVPHVRANGMPFITLASYLPTTTGAEPGVKKGLVSDTVGGTASFKSGQHSSTVNADKQRILRHGDLFWMNGEATGNAPSQPKPSPVEARKARYQEREDLIEKNAGSTDPNIIAASERLNLNNDNILRAEAAEYVYKVDEFNRGHTKALPEPPVGLELQDPSKIPGLEDATFMSEESGFGSALFKSEINGETMLTYRGTNNSVTGLLDWSTNAKQGFGFETDQYTEAMTLARETKFALENSFTIVGHSLGGGLASAGVAATGVEGYTFNSAGLHPNTIDGTTGLSEGQISALITSQYVSGEVLTGVQTYTNPVISGLAAEFGAKEGGALGAAAATVAADQLLKIPGALGDMQKLDSVEGGSPLSRHGMDQVIDGIEAQKETDIATLQGASPE</sequence>
<accession>A0ABV7HQV2</accession>
<name>A0ABV7HQV2_9GAMM</name>
<protein>
    <submittedName>
        <fullName evidence="1">PAAR-like domain-containing protein</fullName>
    </submittedName>
</protein>
<comment type="caution">
    <text evidence="1">The sequence shown here is derived from an EMBL/GenBank/DDBJ whole genome shotgun (WGS) entry which is preliminary data.</text>
</comment>
<dbReference type="Pfam" id="PF26363">
    <property type="entry name" value="Phospholipase-like"/>
    <property type="match status" value="1"/>
</dbReference>
<organism evidence="1 2">
    <name type="scientific">Gilvimarinus japonicus</name>
    <dbReference type="NCBI Taxonomy" id="1796469"/>
    <lineage>
        <taxon>Bacteria</taxon>
        <taxon>Pseudomonadati</taxon>
        <taxon>Pseudomonadota</taxon>
        <taxon>Gammaproteobacteria</taxon>
        <taxon>Cellvibrionales</taxon>
        <taxon>Cellvibrionaceae</taxon>
        <taxon>Gilvimarinus</taxon>
    </lineage>
</organism>
<proteinExistence type="predicted"/>
<reference evidence="2" key="1">
    <citation type="journal article" date="2019" name="Int. J. Syst. Evol. Microbiol.">
        <title>The Global Catalogue of Microorganisms (GCM) 10K type strain sequencing project: providing services to taxonomists for standard genome sequencing and annotation.</title>
        <authorList>
            <consortium name="The Broad Institute Genomics Platform"/>
            <consortium name="The Broad Institute Genome Sequencing Center for Infectious Disease"/>
            <person name="Wu L."/>
            <person name="Ma J."/>
        </authorList>
    </citation>
    <scope>NUCLEOTIDE SEQUENCE [LARGE SCALE GENOMIC DNA]</scope>
    <source>
        <strain evidence="2">KCTC 52141</strain>
    </source>
</reference>
<dbReference type="CDD" id="cd14740">
    <property type="entry name" value="PAAR_4"/>
    <property type="match status" value="1"/>
</dbReference>
<keyword evidence="2" id="KW-1185">Reference proteome</keyword>
<dbReference type="InterPro" id="IPR029058">
    <property type="entry name" value="AB_hydrolase_fold"/>
</dbReference>